<evidence type="ECO:0000256" key="9">
    <source>
        <dbReference type="ARBA" id="ARBA00023136"/>
    </source>
</evidence>
<evidence type="ECO:0000256" key="6">
    <source>
        <dbReference type="ARBA" id="ARBA00022970"/>
    </source>
</evidence>
<evidence type="ECO:0000313" key="17">
    <source>
        <dbReference type="Proteomes" id="UP000314982"/>
    </source>
</evidence>
<evidence type="ECO:0000256" key="11">
    <source>
        <dbReference type="ARBA" id="ARBA00036285"/>
    </source>
</evidence>
<keyword evidence="7" id="KW-1133">Transmembrane helix</keyword>
<protein>
    <recommendedName>
        <fullName evidence="13">Sideroflexin-1</fullName>
    </recommendedName>
</protein>
<evidence type="ECO:0000256" key="14">
    <source>
        <dbReference type="ARBA" id="ARBA00045214"/>
    </source>
</evidence>
<organism evidence="16 17">
    <name type="scientific">Hucho hucho</name>
    <name type="common">huchen</name>
    <dbReference type="NCBI Taxonomy" id="62062"/>
    <lineage>
        <taxon>Eukaryota</taxon>
        <taxon>Metazoa</taxon>
        <taxon>Chordata</taxon>
        <taxon>Craniata</taxon>
        <taxon>Vertebrata</taxon>
        <taxon>Euteleostomi</taxon>
        <taxon>Actinopterygii</taxon>
        <taxon>Neopterygii</taxon>
        <taxon>Teleostei</taxon>
        <taxon>Protacanthopterygii</taxon>
        <taxon>Salmoniformes</taxon>
        <taxon>Salmonidae</taxon>
        <taxon>Salmoninae</taxon>
        <taxon>Hucho</taxon>
    </lineage>
</organism>
<dbReference type="PANTHER" id="PTHR11153">
    <property type="entry name" value="SIDEROFLEXIN"/>
    <property type="match status" value="1"/>
</dbReference>
<keyword evidence="9" id="KW-0472">Membrane</keyword>
<keyword evidence="3" id="KW-0813">Transport</keyword>
<comment type="catalytic activity">
    <reaction evidence="10">
        <text>L-cysteine(in) = L-cysteine(out)</text>
        <dbReference type="Rhea" id="RHEA:29655"/>
        <dbReference type="ChEBI" id="CHEBI:35235"/>
    </reaction>
</comment>
<dbReference type="AlphaFoldDB" id="A0A4W5L2M5"/>
<evidence type="ECO:0000256" key="10">
    <source>
        <dbReference type="ARBA" id="ARBA00036141"/>
    </source>
</evidence>
<keyword evidence="5" id="KW-0812">Transmembrane</keyword>
<evidence type="ECO:0000256" key="1">
    <source>
        <dbReference type="ARBA" id="ARBA00004225"/>
    </source>
</evidence>
<name>A0A4W5L2M5_9TELE</name>
<keyword evidence="4" id="KW-0554">One-carbon metabolism</keyword>
<dbReference type="Proteomes" id="UP000314982">
    <property type="component" value="Unassembled WGS sequence"/>
</dbReference>
<comment type="subcellular location">
    <subcellularLocation>
        <location evidence="1">Mitochondrion membrane</location>
        <topology evidence="1">Multi-pass membrane protein</topology>
    </subcellularLocation>
</comment>
<evidence type="ECO:0000256" key="15">
    <source>
        <dbReference type="SAM" id="MobiDB-lite"/>
    </source>
</evidence>
<dbReference type="GO" id="GO:0006730">
    <property type="term" value="P:one-carbon metabolic process"/>
    <property type="evidence" value="ECO:0007669"/>
    <property type="project" value="UniProtKB-KW"/>
</dbReference>
<evidence type="ECO:0000256" key="4">
    <source>
        <dbReference type="ARBA" id="ARBA00022563"/>
    </source>
</evidence>
<reference evidence="16" key="3">
    <citation type="submission" date="2025-09" db="UniProtKB">
        <authorList>
            <consortium name="Ensembl"/>
        </authorList>
    </citation>
    <scope>IDENTIFICATION</scope>
</reference>
<dbReference type="GO" id="GO:0005743">
    <property type="term" value="C:mitochondrial inner membrane"/>
    <property type="evidence" value="ECO:0007669"/>
    <property type="project" value="TreeGrafter"/>
</dbReference>
<evidence type="ECO:0000256" key="7">
    <source>
        <dbReference type="ARBA" id="ARBA00022989"/>
    </source>
</evidence>
<accession>A0A4W5L2M5</accession>
<comment type="similarity">
    <text evidence="2">Belongs to the sideroflexin family.</text>
</comment>
<evidence type="ECO:0000256" key="8">
    <source>
        <dbReference type="ARBA" id="ARBA00023128"/>
    </source>
</evidence>
<proteinExistence type="inferred from homology"/>
<sequence>MRQRELKHGIPITDENDNRLGESTTAAKQAISQVVVSRILMASPGMGMYDVMGFRTNLATHAIWDSNLATQYDTLEVIKA</sequence>
<dbReference type="STRING" id="62062.ENSHHUP00000019056"/>
<dbReference type="GO" id="GO:0140300">
    <property type="term" value="P:serine import into mitochondrion"/>
    <property type="evidence" value="ECO:0007669"/>
    <property type="project" value="TreeGrafter"/>
</dbReference>
<evidence type="ECO:0000313" key="16">
    <source>
        <dbReference type="Ensembl" id="ENSHHUP00000019056.1"/>
    </source>
</evidence>
<comment type="catalytic activity">
    <reaction evidence="12">
        <text>L-serine(in) = L-serine(out)</text>
        <dbReference type="Rhea" id="RHEA:35031"/>
        <dbReference type="ChEBI" id="CHEBI:33384"/>
    </reaction>
</comment>
<dbReference type="PANTHER" id="PTHR11153:SF8">
    <property type="entry name" value="SIDEROFLEXIN-1"/>
    <property type="match status" value="1"/>
</dbReference>
<keyword evidence="8" id="KW-0496">Mitochondrion</keyword>
<dbReference type="Ensembl" id="ENSHHUT00000019737.1">
    <property type="protein sequence ID" value="ENSHHUP00000019056.1"/>
    <property type="gene ID" value="ENSHHUG00000011879.1"/>
</dbReference>
<keyword evidence="6" id="KW-0029">Amino-acid transport</keyword>
<comment type="function">
    <text evidence="14">Amino acid transporter importing serine, an essential substrate of the mitochondrial branch of the one-carbon pathway, into mitochondria. Mitochondrial serine is then converted to glycine and formate, which exits to the cytosol where it is used to generate the charged folates that serve as one-carbon donors. May also transport other amino acids including alanine and cysteine.</text>
</comment>
<dbReference type="Pfam" id="PF03820">
    <property type="entry name" value="SFXNs"/>
    <property type="match status" value="1"/>
</dbReference>
<dbReference type="GeneTree" id="ENSGT01030000234641"/>
<reference evidence="17" key="1">
    <citation type="submission" date="2018-06" db="EMBL/GenBank/DDBJ databases">
        <title>Genome assembly of Danube salmon.</title>
        <authorList>
            <person name="Macqueen D.J."/>
            <person name="Gundappa M.K."/>
        </authorList>
    </citation>
    <scope>NUCLEOTIDE SEQUENCE [LARGE SCALE GENOMIC DNA]</scope>
</reference>
<comment type="catalytic activity">
    <reaction evidence="11">
        <text>L-alanine(in) = L-alanine(out)</text>
        <dbReference type="Rhea" id="RHEA:70719"/>
        <dbReference type="ChEBI" id="CHEBI:57972"/>
    </reaction>
</comment>
<evidence type="ECO:0000256" key="12">
    <source>
        <dbReference type="ARBA" id="ARBA00036416"/>
    </source>
</evidence>
<evidence type="ECO:0000256" key="2">
    <source>
        <dbReference type="ARBA" id="ARBA00005974"/>
    </source>
</evidence>
<feature type="region of interest" description="Disordered" evidence="15">
    <location>
        <begin position="1"/>
        <end position="20"/>
    </location>
</feature>
<keyword evidence="17" id="KW-1185">Reference proteome</keyword>
<evidence type="ECO:0000256" key="3">
    <source>
        <dbReference type="ARBA" id="ARBA00022448"/>
    </source>
</evidence>
<reference evidence="16" key="2">
    <citation type="submission" date="2025-08" db="UniProtKB">
        <authorList>
            <consortium name="Ensembl"/>
        </authorList>
    </citation>
    <scope>IDENTIFICATION</scope>
</reference>
<evidence type="ECO:0000256" key="13">
    <source>
        <dbReference type="ARBA" id="ARBA00040466"/>
    </source>
</evidence>
<dbReference type="InterPro" id="IPR004686">
    <property type="entry name" value="Mtc"/>
</dbReference>
<evidence type="ECO:0000256" key="5">
    <source>
        <dbReference type="ARBA" id="ARBA00022692"/>
    </source>
</evidence>
<dbReference type="GO" id="GO:0015075">
    <property type="term" value="F:monoatomic ion transmembrane transporter activity"/>
    <property type="evidence" value="ECO:0007669"/>
    <property type="project" value="InterPro"/>
</dbReference>